<dbReference type="Proteomes" id="UP001177592">
    <property type="component" value="Chromosome"/>
</dbReference>
<organism evidence="1 5">
    <name type="scientific">Arsenophonus nasoniae</name>
    <name type="common">son-killer infecting Nasonia vitripennis</name>
    <dbReference type="NCBI Taxonomy" id="638"/>
    <lineage>
        <taxon>Bacteria</taxon>
        <taxon>Pseudomonadati</taxon>
        <taxon>Pseudomonadota</taxon>
        <taxon>Gammaproteobacteria</taxon>
        <taxon>Enterobacterales</taxon>
        <taxon>Morganellaceae</taxon>
        <taxon>Arsenophonus</taxon>
    </lineage>
</organism>
<geneLocation type="plasmid" evidence="4 6">
    <name>paNv_CAN1</name>
</geneLocation>
<protein>
    <submittedName>
        <fullName evidence="1">Uncharacterized protein</fullName>
    </submittedName>
</protein>
<dbReference type="Proteomes" id="UP000295134">
    <property type="component" value="Plasmid pArsFIN2"/>
</dbReference>
<dbReference type="EMBL" id="CP123524">
    <property type="protein sequence ID" value="WGM08000.1"/>
    <property type="molecule type" value="Genomic_DNA"/>
</dbReference>
<evidence type="ECO:0000313" key="4">
    <source>
        <dbReference type="EMBL" id="WGM08000.1"/>
    </source>
</evidence>
<proteinExistence type="predicted"/>
<evidence type="ECO:0000313" key="1">
    <source>
        <dbReference type="EMBL" id="QBY43593.1"/>
    </source>
</evidence>
<evidence type="ECO:0000313" key="5">
    <source>
        <dbReference type="Proteomes" id="UP000295134"/>
    </source>
</evidence>
<keyword evidence="6" id="KW-1185">Reference proteome</keyword>
<dbReference type="KEGG" id="ans:ArsFIN_21610"/>
<dbReference type="EMBL" id="CP038613">
    <property type="protein sequence ID" value="QBY43593.1"/>
    <property type="molecule type" value="Genomic_DNA"/>
</dbReference>
<dbReference type="Proteomes" id="UP001177592">
    <property type="component" value="Plasmid paNv_CAN1"/>
</dbReference>
<geneLocation type="plasmid" evidence="5">
    <name>parsfin2</name>
</geneLocation>
<evidence type="ECO:0000313" key="6">
    <source>
        <dbReference type="Proteomes" id="UP001177592"/>
    </source>
</evidence>
<dbReference type="EMBL" id="CP123523">
    <property type="protein sequence ID" value="WGM07598.1"/>
    <property type="molecule type" value="Genomic_DNA"/>
</dbReference>
<sequence length="85" mass="9645">MLTKEVVKVCRNQFELIDLRRFMIIRLLFLLSSFSFFGVALAEEPPVGSPEWCAIHKVCDDPATGPNVGSDEWKRCHARGGCQYN</sequence>
<dbReference type="AlphaFoldDB" id="A0A4V1BWW3"/>
<dbReference type="KEGG" id="ans:ArsFIN_43570"/>
<keyword evidence="2" id="KW-0614">Plasmid</keyword>
<gene>
    <name evidence="1" type="ORF">ArsFIN_21610</name>
    <name evidence="2" type="ORF">ArsFIN_43570</name>
    <name evidence="3" type="ORF">QE258_10365</name>
    <name evidence="4" type="ORF">QE258_20835</name>
</gene>
<reference evidence="3" key="2">
    <citation type="submission" date="2023-04" db="EMBL/GenBank/DDBJ databases">
        <title>Genome dynamics across the evolutionary transition to endosymbiosis.</title>
        <authorList>
            <person name="Siozios S."/>
            <person name="Nadal-Jimenez P."/>
            <person name="Azagi T."/>
            <person name="Sprong H."/>
            <person name="Frost C.L."/>
            <person name="Parratt S.R."/>
            <person name="Taylor G."/>
            <person name="Brettell L."/>
            <person name="Lew K.C."/>
            <person name="Croft L."/>
            <person name="King K.C."/>
            <person name="Brockhurst M.A."/>
            <person name="Hypsa V."/>
            <person name="Novakova E."/>
            <person name="Darby A.C."/>
            <person name="Hurst G.D.D."/>
        </authorList>
    </citation>
    <scope>NUCLEOTIDE SEQUENCE</scope>
    <source>
        <strain evidence="3">ANv_CAN</strain>
        <plasmid evidence="4">paNv_CAN1</plasmid>
    </source>
</reference>
<name>A0A4V1BWW3_9GAMM</name>
<evidence type="ECO:0000313" key="3">
    <source>
        <dbReference type="EMBL" id="WGM07598.1"/>
    </source>
</evidence>
<evidence type="ECO:0000313" key="2">
    <source>
        <dbReference type="EMBL" id="QBY45746.1"/>
    </source>
</evidence>
<geneLocation type="plasmid" evidence="2">
    <name>pArsFIN2</name>
</geneLocation>
<accession>A0A4V1BWW3</accession>
<reference evidence="1 5" key="1">
    <citation type="submission" date="2019-03" db="EMBL/GenBank/DDBJ databases">
        <title>Long-read sequencing reveals hyperdense prophage content in a complex bacterial symbiont genome.</title>
        <authorList>
            <person name="Frost C.L."/>
            <person name="Siozios S."/>
            <person name="Nadal-Jimenez P."/>
            <person name="Brockhurst M.A."/>
            <person name="King K.C."/>
            <person name="Darby A.C."/>
            <person name="Hurst G.D.D."/>
        </authorList>
    </citation>
    <scope>NUCLEOTIDE SEQUENCE [LARGE SCALE GENOMIC DNA]</scope>
    <source>
        <strain evidence="1 5">FIN</strain>
        <plasmid evidence="5">parsfin2</plasmid>
        <plasmid evidence="2">pArsFIN2</plasmid>
    </source>
</reference>
<dbReference type="RefSeq" id="WP_135677694.1">
    <property type="nucleotide sequence ID" value="NZ_CP038613.1"/>
</dbReference>
<dbReference type="EMBL" id="CP038614">
    <property type="protein sequence ID" value="QBY45746.1"/>
    <property type="molecule type" value="Genomic_DNA"/>
</dbReference>
<dbReference type="Proteomes" id="UP000295134">
    <property type="component" value="Chromosome"/>
</dbReference>
<dbReference type="GeneID" id="96877246"/>